<evidence type="ECO:0008006" key="4">
    <source>
        <dbReference type="Google" id="ProtNLM"/>
    </source>
</evidence>
<feature type="compositionally biased region" description="Basic and acidic residues" evidence="1">
    <location>
        <begin position="94"/>
        <end position="115"/>
    </location>
</feature>
<dbReference type="PANTHER" id="PTHR47211">
    <property type="entry name" value="TRIHELIX TRANSCRIPTION FACTOR ASR3"/>
    <property type="match status" value="1"/>
</dbReference>
<evidence type="ECO:0000256" key="1">
    <source>
        <dbReference type="SAM" id="MobiDB-lite"/>
    </source>
</evidence>
<evidence type="ECO:0000313" key="3">
    <source>
        <dbReference type="Proteomes" id="UP000607653"/>
    </source>
</evidence>
<sequence length="177" mass="20665">MLRTLKRRKGWRRRTRRYSIAVVARRRKKGCFPILSNRGRKRLAVAQRKRRRRGVLQRLCLLRCLFLDAEKQYHPFSKGHLDQGTSEKQPTANPEKESTSQEGRKRRRLPSDGGHDTSLQDQLIEVLERNSRMLTAQLEVQNMNCQLDRDQRKDHADSLVAVLSKLADALGRIADRL</sequence>
<dbReference type="EMBL" id="DUZY01000003">
    <property type="protein sequence ID" value="DAD30410.1"/>
    <property type="molecule type" value="Genomic_DNA"/>
</dbReference>
<gene>
    <name evidence="2" type="ORF">HUJ06_009261</name>
</gene>
<dbReference type="PANTHER" id="PTHR47211:SF2">
    <property type="entry name" value="TRIHELIX TRANSCRIPTION FACTOR ASR3"/>
    <property type="match status" value="1"/>
</dbReference>
<feature type="compositionally biased region" description="Polar residues" evidence="1">
    <location>
        <begin position="83"/>
        <end position="92"/>
    </location>
</feature>
<feature type="region of interest" description="Disordered" evidence="1">
    <location>
        <begin position="77"/>
        <end position="119"/>
    </location>
</feature>
<accession>A0A822YCU3</accession>
<evidence type="ECO:0000313" key="2">
    <source>
        <dbReference type="EMBL" id="DAD30410.1"/>
    </source>
</evidence>
<protein>
    <recommendedName>
        <fullName evidence="4">Trihelix transcription factor ASR3-like</fullName>
    </recommendedName>
</protein>
<keyword evidence="3" id="KW-1185">Reference proteome</keyword>
<reference evidence="2 3" key="1">
    <citation type="journal article" date="2020" name="Mol. Biol. Evol.">
        <title>Distinct Expression and Methylation Patterns for Genes with Different Fates following a Single Whole-Genome Duplication in Flowering Plants.</title>
        <authorList>
            <person name="Shi T."/>
            <person name="Rahmani R.S."/>
            <person name="Gugger P.F."/>
            <person name="Wang M."/>
            <person name="Li H."/>
            <person name="Zhang Y."/>
            <person name="Li Z."/>
            <person name="Wang Q."/>
            <person name="Van de Peer Y."/>
            <person name="Marchal K."/>
            <person name="Chen J."/>
        </authorList>
    </citation>
    <scope>NUCLEOTIDE SEQUENCE [LARGE SCALE GENOMIC DNA]</scope>
    <source>
        <tissue evidence="2">Leaf</tissue>
    </source>
</reference>
<comment type="caution">
    <text evidence="2">The sequence shown here is derived from an EMBL/GenBank/DDBJ whole genome shotgun (WGS) entry which is preliminary data.</text>
</comment>
<proteinExistence type="predicted"/>
<name>A0A822YCU3_NELNU</name>
<organism evidence="2 3">
    <name type="scientific">Nelumbo nucifera</name>
    <name type="common">Sacred lotus</name>
    <dbReference type="NCBI Taxonomy" id="4432"/>
    <lineage>
        <taxon>Eukaryota</taxon>
        <taxon>Viridiplantae</taxon>
        <taxon>Streptophyta</taxon>
        <taxon>Embryophyta</taxon>
        <taxon>Tracheophyta</taxon>
        <taxon>Spermatophyta</taxon>
        <taxon>Magnoliopsida</taxon>
        <taxon>Proteales</taxon>
        <taxon>Nelumbonaceae</taxon>
        <taxon>Nelumbo</taxon>
    </lineage>
</organism>
<dbReference type="AlphaFoldDB" id="A0A822YCU3"/>
<dbReference type="Proteomes" id="UP000607653">
    <property type="component" value="Unassembled WGS sequence"/>
</dbReference>